<reference evidence="2" key="1">
    <citation type="submission" date="2015-04" db="UniProtKB">
        <authorList>
            <consortium name="EnsemblPlants"/>
        </authorList>
    </citation>
    <scope>IDENTIFICATION</scope>
    <source>
        <strain evidence="2">SL10</strain>
    </source>
</reference>
<protein>
    <submittedName>
        <fullName evidence="2">Uncharacterized protein</fullName>
    </submittedName>
</protein>
<dbReference type="Gramene" id="ONIVA01G44190.1">
    <property type="protein sequence ID" value="ONIVA01G44190.1"/>
    <property type="gene ID" value="ONIVA01G44190"/>
</dbReference>
<reference evidence="2" key="2">
    <citation type="submission" date="2018-04" db="EMBL/GenBank/DDBJ databases">
        <title>OnivRS2 (Oryza nivara Reference Sequence Version 2).</title>
        <authorList>
            <person name="Zhang J."/>
            <person name="Kudrna D."/>
            <person name="Lee S."/>
            <person name="Talag J."/>
            <person name="Rajasekar S."/>
            <person name="Welchert J."/>
            <person name="Hsing Y.-I."/>
            <person name="Wing R.A."/>
        </authorList>
    </citation>
    <scope>NUCLEOTIDE SEQUENCE [LARGE SCALE GENOMIC DNA]</scope>
</reference>
<proteinExistence type="predicted"/>
<name>A0A0E0FWK3_ORYNI</name>
<evidence type="ECO:0000256" key="1">
    <source>
        <dbReference type="SAM" id="MobiDB-lite"/>
    </source>
</evidence>
<sequence length="72" mass="7640">MAAAAAQYAARHPRPCGYRRGLRRLASRWTTSPSTASALGDISGCRSVHSRPFSTDEEGEAPRPRSAAALLG</sequence>
<dbReference type="HOGENOM" id="CLU_2726498_0_0_1"/>
<organism evidence="2">
    <name type="scientific">Oryza nivara</name>
    <name type="common">Indian wild rice</name>
    <name type="synonym">Oryza sativa f. spontanea</name>
    <dbReference type="NCBI Taxonomy" id="4536"/>
    <lineage>
        <taxon>Eukaryota</taxon>
        <taxon>Viridiplantae</taxon>
        <taxon>Streptophyta</taxon>
        <taxon>Embryophyta</taxon>
        <taxon>Tracheophyta</taxon>
        <taxon>Spermatophyta</taxon>
        <taxon>Magnoliopsida</taxon>
        <taxon>Liliopsida</taxon>
        <taxon>Poales</taxon>
        <taxon>Poaceae</taxon>
        <taxon>BOP clade</taxon>
        <taxon>Oryzoideae</taxon>
        <taxon>Oryzeae</taxon>
        <taxon>Oryzinae</taxon>
        <taxon>Oryza</taxon>
    </lineage>
</organism>
<accession>A0A0E0FWK3</accession>
<keyword evidence="3" id="KW-1185">Reference proteome</keyword>
<dbReference type="AlphaFoldDB" id="A0A0E0FWK3"/>
<evidence type="ECO:0000313" key="3">
    <source>
        <dbReference type="Proteomes" id="UP000006591"/>
    </source>
</evidence>
<feature type="region of interest" description="Disordered" evidence="1">
    <location>
        <begin position="29"/>
        <end position="72"/>
    </location>
</feature>
<evidence type="ECO:0000313" key="2">
    <source>
        <dbReference type="EnsemblPlants" id="ONIVA01G44190.1"/>
    </source>
</evidence>
<dbReference type="Proteomes" id="UP000006591">
    <property type="component" value="Chromosome 1"/>
</dbReference>
<dbReference type="EnsemblPlants" id="ONIVA01G44190.1">
    <property type="protein sequence ID" value="ONIVA01G44190.1"/>
    <property type="gene ID" value="ONIVA01G44190"/>
</dbReference>